<comment type="caution">
    <text evidence="1">The sequence shown here is derived from an EMBL/GenBank/DDBJ whole genome shotgun (WGS) entry which is preliminary data.</text>
</comment>
<evidence type="ECO:0000313" key="1">
    <source>
        <dbReference type="EMBL" id="KAI5653706.1"/>
    </source>
</evidence>
<gene>
    <name evidence="1" type="ORF">M9H77_30893</name>
</gene>
<organism evidence="1 2">
    <name type="scientific">Catharanthus roseus</name>
    <name type="common">Madagascar periwinkle</name>
    <name type="synonym">Vinca rosea</name>
    <dbReference type="NCBI Taxonomy" id="4058"/>
    <lineage>
        <taxon>Eukaryota</taxon>
        <taxon>Viridiplantae</taxon>
        <taxon>Streptophyta</taxon>
        <taxon>Embryophyta</taxon>
        <taxon>Tracheophyta</taxon>
        <taxon>Spermatophyta</taxon>
        <taxon>Magnoliopsida</taxon>
        <taxon>eudicotyledons</taxon>
        <taxon>Gunneridae</taxon>
        <taxon>Pentapetalae</taxon>
        <taxon>asterids</taxon>
        <taxon>lamiids</taxon>
        <taxon>Gentianales</taxon>
        <taxon>Apocynaceae</taxon>
        <taxon>Rauvolfioideae</taxon>
        <taxon>Vinceae</taxon>
        <taxon>Catharanthinae</taxon>
        <taxon>Catharanthus</taxon>
    </lineage>
</organism>
<dbReference type="Proteomes" id="UP001060085">
    <property type="component" value="Linkage Group LG07"/>
</dbReference>
<reference evidence="2" key="1">
    <citation type="journal article" date="2023" name="Nat. Plants">
        <title>Single-cell RNA sequencing provides a high-resolution roadmap for understanding the multicellular compartmentation of specialized metabolism.</title>
        <authorList>
            <person name="Sun S."/>
            <person name="Shen X."/>
            <person name="Li Y."/>
            <person name="Li Y."/>
            <person name="Wang S."/>
            <person name="Li R."/>
            <person name="Zhang H."/>
            <person name="Shen G."/>
            <person name="Guo B."/>
            <person name="Wei J."/>
            <person name="Xu J."/>
            <person name="St-Pierre B."/>
            <person name="Chen S."/>
            <person name="Sun C."/>
        </authorList>
    </citation>
    <scope>NUCLEOTIDE SEQUENCE [LARGE SCALE GENOMIC DNA]</scope>
</reference>
<dbReference type="EMBL" id="CM044707">
    <property type="protein sequence ID" value="KAI5653706.1"/>
    <property type="molecule type" value="Genomic_DNA"/>
</dbReference>
<name>A0ACB9ZZH5_CATRO</name>
<sequence>MVRGNCHVQLISRITVELKGLERVSLPRVGRVDLPLKPLEKNVMQGQLFQEKWDKYPEKIWEQIDHVYLEFNMKSYFLARPVWIRENSRDCFKVRSFALTLS</sequence>
<protein>
    <submittedName>
        <fullName evidence="1">Uncharacterized protein</fullName>
    </submittedName>
</protein>
<accession>A0ACB9ZZH5</accession>
<keyword evidence="2" id="KW-1185">Reference proteome</keyword>
<proteinExistence type="predicted"/>
<evidence type="ECO:0000313" key="2">
    <source>
        <dbReference type="Proteomes" id="UP001060085"/>
    </source>
</evidence>